<keyword evidence="1" id="KW-0812">Transmembrane</keyword>
<feature type="transmembrane region" description="Helical" evidence="1">
    <location>
        <begin position="203"/>
        <end position="226"/>
    </location>
</feature>
<dbReference type="PANTHER" id="PTHR22911:SF137">
    <property type="entry name" value="SOLUTE CARRIER FAMILY 35 MEMBER G2-RELATED"/>
    <property type="match status" value="1"/>
</dbReference>
<keyword evidence="1" id="KW-0472">Membrane</keyword>
<dbReference type="Pfam" id="PF00892">
    <property type="entry name" value="EamA"/>
    <property type="match status" value="1"/>
</dbReference>
<feature type="transmembrane region" description="Helical" evidence="1">
    <location>
        <begin position="141"/>
        <end position="159"/>
    </location>
</feature>
<organism evidence="3">
    <name type="scientific">marine metagenome</name>
    <dbReference type="NCBI Taxonomy" id="408172"/>
    <lineage>
        <taxon>unclassified sequences</taxon>
        <taxon>metagenomes</taxon>
        <taxon>ecological metagenomes</taxon>
    </lineage>
</organism>
<sequence length="257" mass="27708">MGVWSAYSHRNNLKYVIRKSLQATNLPIVFLIIAIGFCIAGMSLGYLGSVKYIPVSLSVLLFFTFPFWVLLLNFIIHGIVVSWLKLFAFVLAFSGLALSLGPTWEVLDWRGIALVLGGSIFSAGMIVGATKASQIISMSDLVFLSNTIGVILVGLILFFTDSFSLTQTTWVWSGIAAICILFVFGQLSLFAATKTIGSAQTSLMLNIEPLVSILAAVILLGESLVLSQTLGVAVILVALVLASATQQGFSFFKKINR</sequence>
<dbReference type="SUPFAM" id="SSF103481">
    <property type="entry name" value="Multidrug resistance efflux transporter EmrE"/>
    <property type="match status" value="2"/>
</dbReference>
<dbReference type="EMBL" id="UINC01003644">
    <property type="protein sequence ID" value="SVA08099.1"/>
    <property type="molecule type" value="Genomic_DNA"/>
</dbReference>
<proteinExistence type="predicted"/>
<dbReference type="GO" id="GO:0016020">
    <property type="term" value="C:membrane"/>
    <property type="evidence" value="ECO:0007669"/>
    <property type="project" value="InterPro"/>
</dbReference>
<feature type="transmembrane region" description="Helical" evidence="1">
    <location>
        <begin position="83"/>
        <end position="103"/>
    </location>
</feature>
<accession>A0A381SXD3</accession>
<gene>
    <name evidence="3" type="ORF">METZ01_LOCUS60953</name>
</gene>
<dbReference type="PANTHER" id="PTHR22911">
    <property type="entry name" value="ACYL-MALONYL CONDENSING ENZYME-RELATED"/>
    <property type="match status" value="1"/>
</dbReference>
<keyword evidence="1" id="KW-1133">Transmembrane helix</keyword>
<feature type="transmembrane region" description="Helical" evidence="1">
    <location>
        <begin position="53"/>
        <end position="76"/>
    </location>
</feature>
<dbReference type="InterPro" id="IPR037185">
    <property type="entry name" value="EmrE-like"/>
</dbReference>
<feature type="domain" description="EamA" evidence="2">
    <location>
        <begin position="110"/>
        <end position="243"/>
    </location>
</feature>
<feature type="transmembrane region" description="Helical" evidence="1">
    <location>
        <begin position="171"/>
        <end position="191"/>
    </location>
</feature>
<reference evidence="3" key="1">
    <citation type="submission" date="2018-05" db="EMBL/GenBank/DDBJ databases">
        <authorList>
            <person name="Lanie J.A."/>
            <person name="Ng W.-L."/>
            <person name="Kazmierczak K.M."/>
            <person name="Andrzejewski T.M."/>
            <person name="Davidsen T.M."/>
            <person name="Wayne K.J."/>
            <person name="Tettelin H."/>
            <person name="Glass J.I."/>
            <person name="Rusch D."/>
            <person name="Podicherti R."/>
            <person name="Tsui H.-C.T."/>
            <person name="Winkler M.E."/>
        </authorList>
    </citation>
    <scope>NUCLEOTIDE SEQUENCE</scope>
</reference>
<feature type="transmembrane region" description="Helical" evidence="1">
    <location>
        <begin position="109"/>
        <end position="129"/>
    </location>
</feature>
<dbReference type="InterPro" id="IPR000620">
    <property type="entry name" value="EamA_dom"/>
</dbReference>
<evidence type="ECO:0000256" key="1">
    <source>
        <dbReference type="SAM" id="Phobius"/>
    </source>
</evidence>
<evidence type="ECO:0000259" key="2">
    <source>
        <dbReference type="Pfam" id="PF00892"/>
    </source>
</evidence>
<name>A0A381SXD3_9ZZZZ</name>
<feature type="transmembrane region" description="Helical" evidence="1">
    <location>
        <begin position="232"/>
        <end position="252"/>
    </location>
</feature>
<feature type="transmembrane region" description="Helical" evidence="1">
    <location>
        <begin position="28"/>
        <end position="47"/>
    </location>
</feature>
<protein>
    <recommendedName>
        <fullName evidence="2">EamA domain-containing protein</fullName>
    </recommendedName>
</protein>
<evidence type="ECO:0000313" key="3">
    <source>
        <dbReference type="EMBL" id="SVA08099.1"/>
    </source>
</evidence>
<dbReference type="AlphaFoldDB" id="A0A381SXD3"/>